<feature type="region of interest" description="Disordered" evidence="5">
    <location>
        <begin position="378"/>
        <end position="405"/>
    </location>
</feature>
<dbReference type="EMBL" id="JBFDAA010000004">
    <property type="protein sequence ID" value="KAL1138000.1"/>
    <property type="molecule type" value="Genomic_DNA"/>
</dbReference>
<evidence type="ECO:0000256" key="6">
    <source>
        <dbReference type="SAM" id="Phobius"/>
    </source>
</evidence>
<dbReference type="InterPro" id="IPR000832">
    <property type="entry name" value="GPCR_2_secretin-like"/>
</dbReference>
<evidence type="ECO:0000256" key="1">
    <source>
        <dbReference type="ARBA" id="ARBA00004141"/>
    </source>
</evidence>
<comment type="subcellular location">
    <subcellularLocation>
        <location evidence="1">Membrane</location>
        <topology evidence="1">Multi-pass membrane protein</topology>
    </subcellularLocation>
</comment>
<dbReference type="GO" id="GO:0016020">
    <property type="term" value="C:membrane"/>
    <property type="evidence" value="ECO:0007669"/>
    <property type="project" value="UniProtKB-SubCell"/>
</dbReference>
<dbReference type="PANTHER" id="PTHR45902:SF3">
    <property type="entry name" value="G-PROTEIN COUPLED RECEPTORS FAMILY 2 PROFILE 2 DOMAIN-CONTAINING PROTEIN"/>
    <property type="match status" value="1"/>
</dbReference>
<organism evidence="8 9">
    <name type="scientific">Ranatra chinensis</name>
    <dbReference type="NCBI Taxonomy" id="642074"/>
    <lineage>
        <taxon>Eukaryota</taxon>
        <taxon>Metazoa</taxon>
        <taxon>Ecdysozoa</taxon>
        <taxon>Arthropoda</taxon>
        <taxon>Hexapoda</taxon>
        <taxon>Insecta</taxon>
        <taxon>Pterygota</taxon>
        <taxon>Neoptera</taxon>
        <taxon>Paraneoptera</taxon>
        <taxon>Hemiptera</taxon>
        <taxon>Heteroptera</taxon>
        <taxon>Panheteroptera</taxon>
        <taxon>Nepomorpha</taxon>
        <taxon>Nepidae</taxon>
        <taxon>Ranatrinae</taxon>
        <taxon>Ranatra</taxon>
    </lineage>
</organism>
<evidence type="ECO:0000256" key="2">
    <source>
        <dbReference type="ARBA" id="ARBA00022692"/>
    </source>
</evidence>
<dbReference type="PROSITE" id="PS50261">
    <property type="entry name" value="G_PROTEIN_RECEP_F2_4"/>
    <property type="match status" value="1"/>
</dbReference>
<dbReference type="InterPro" id="IPR017981">
    <property type="entry name" value="GPCR_2-like_7TM"/>
</dbReference>
<feature type="transmembrane region" description="Helical" evidence="6">
    <location>
        <begin position="174"/>
        <end position="195"/>
    </location>
</feature>
<keyword evidence="2 6" id="KW-0812">Transmembrane</keyword>
<feature type="transmembrane region" description="Helical" evidence="6">
    <location>
        <begin position="142"/>
        <end position="168"/>
    </location>
</feature>
<evidence type="ECO:0000313" key="9">
    <source>
        <dbReference type="Proteomes" id="UP001558652"/>
    </source>
</evidence>
<dbReference type="Proteomes" id="UP001558652">
    <property type="component" value="Unassembled WGS sequence"/>
</dbReference>
<reference evidence="8 9" key="1">
    <citation type="submission" date="2024-07" db="EMBL/GenBank/DDBJ databases">
        <title>Chromosome-level genome assembly of the water stick insect Ranatra chinensis (Heteroptera: Nepidae).</title>
        <authorList>
            <person name="Liu X."/>
        </authorList>
    </citation>
    <scope>NUCLEOTIDE SEQUENCE [LARGE SCALE GENOMIC DNA]</scope>
    <source>
        <strain evidence="8">Cailab_2021Rc</strain>
        <tissue evidence="8">Muscle</tissue>
    </source>
</reference>
<accession>A0ABD0YPT0</accession>
<feature type="compositionally biased region" description="Low complexity" evidence="5">
    <location>
        <begin position="382"/>
        <end position="397"/>
    </location>
</feature>
<dbReference type="Gene3D" id="1.20.1070.10">
    <property type="entry name" value="Rhodopsin 7-helix transmembrane proteins"/>
    <property type="match status" value="1"/>
</dbReference>
<keyword evidence="4 6" id="KW-0472">Membrane</keyword>
<gene>
    <name evidence="8" type="ORF">AAG570_009695</name>
</gene>
<feature type="transmembrane region" description="Helical" evidence="6">
    <location>
        <begin position="216"/>
        <end position="235"/>
    </location>
</feature>
<dbReference type="CDD" id="cd15039">
    <property type="entry name" value="7tmB3_Methuselah-like"/>
    <property type="match status" value="1"/>
</dbReference>
<dbReference type="AlphaFoldDB" id="A0ABD0YPT0"/>
<feature type="transmembrane region" description="Helical" evidence="6">
    <location>
        <begin position="106"/>
        <end position="130"/>
    </location>
</feature>
<feature type="domain" description="G-protein coupled receptors family 2 profile 2" evidence="7">
    <location>
        <begin position="104"/>
        <end position="360"/>
    </location>
</feature>
<dbReference type="Pfam" id="PF00002">
    <property type="entry name" value="7tm_2"/>
    <property type="match status" value="1"/>
</dbReference>
<evidence type="ECO:0000313" key="8">
    <source>
        <dbReference type="EMBL" id="KAL1138000.1"/>
    </source>
</evidence>
<name>A0ABD0YPT0_9HEMI</name>
<evidence type="ECO:0000256" key="5">
    <source>
        <dbReference type="SAM" id="MobiDB-lite"/>
    </source>
</evidence>
<evidence type="ECO:0000256" key="4">
    <source>
        <dbReference type="ARBA" id="ARBA00023136"/>
    </source>
</evidence>
<proteinExistence type="predicted"/>
<sequence length="405" mass="45005">MTLLGYVAGLFQVFKNPYCALCNGVSHRDLRCLRIESRQTQGSLSMIMNFNWDFAGCNFPQEVFDGVRGRCHAIGVGEQSCLSEPLDANATCNVGQSPLTMKVQGYLTVGCLVVSITCLLLHNVVFYSLPNLQNLPSRILKSLCWSLVIAQSLFLTGVTPVISVPIAACKAVAVTLHFFFLSAFFWMNVMSVDVWTTFSRLSLRGSTTHTLRNYSIYAWGGPFLISGVALVADLTDYVPEIVRPLFGGFPGVCWFANRIALGLFLYMPICLLLGVNMALFAITVCWLQRQKTHPDLVKQASGRKECKRLWLYAKLSTIMGLSWSFGMIASLLDRPDFWYPFILFNGLQGAFIFIMFDVKRSVLETLFRHYGFLSDKGAQKPSGGLTLRSSRSSASTSCPQTTSKI</sequence>
<feature type="transmembrane region" description="Helical" evidence="6">
    <location>
        <begin position="337"/>
        <end position="358"/>
    </location>
</feature>
<evidence type="ECO:0000256" key="3">
    <source>
        <dbReference type="ARBA" id="ARBA00022989"/>
    </source>
</evidence>
<feature type="transmembrane region" description="Helical" evidence="6">
    <location>
        <begin position="309"/>
        <end position="331"/>
    </location>
</feature>
<protein>
    <recommendedName>
        <fullName evidence="7">G-protein coupled receptors family 2 profile 2 domain-containing protein</fullName>
    </recommendedName>
</protein>
<keyword evidence="9" id="KW-1185">Reference proteome</keyword>
<evidence type="ECO:0000259" key="7">
    <source>
        <dbReference type="PROSITE" id="PS50261"/>
    </source>
</evidence>
<dbReference type="PANTHER" id="PTHR45902">
    <property type="entry name" value="LATROPHILIN RECEPTOR-LIKE PROTEIN A"/>
    <property type="match status" value="1"/>
</dbReference>
<dbReference type="InterPro" id="IPR053231">
    <property type="entry name" value="GPCR_LN-TM7"/>
</dbReference>
<comment type="caution">
    <text evidence="8">The sequence shown here is derived from an EMBL/GenBank/DDBJ whole genome shotgun (WGS) entry which is preliminary data.</text>
</comment>
<feature type="transmembrane region" description="Helical" evidence="6">
    <location>
        <begin position="255"/>
        <end position="288"/>
    </location>
</feature>
<keyword evidence="3 6" id="KW-1133">Transmembrane helix</keyword>